<dbReference type="GO" id="GO:0008270">
    <property type="term" value="F:zinc ion binding"/>
    <property type="evidence" value="ECO:0007669"/>
    <property type="project" value="UniProtKB-KW"/>
</dbReference>
<keyword evidence="5 13" id="KW-0863">Zinc-finger</keyword>
<feature type="domain" description="C2H2-type" evidence="15">
    <location>
        <begin position="263"/>
        <end position="292"/>
    </location>
</feature>
<dbReference type="PROSITE" id="PS50157">
    <property type="entry name" value="ZINC_FINGER_C2H2_2"/>
    <property type="match status" value="8"/>
</dbReference>
<dbReference type="GO" id="GO:0042254">
    <property type="term" value="P:ribosome biogenesis"/>
    <property type="evidence" value="ECO:0007669"/>
    <property type="project" value="UniProtKB-KW"/>
</dbReference>
<accession>A0A9Q0EV77</accession>
<sequence length="369" mass="42130">MEANEKPGEKPRHGQYICSFADCTARYNKQWKLDQHLCRHTGVRPFSCAHGGCAKSFTSNYHLARHALIHSGERPFACTADGCGQAFTTGANMRRHVARKHTVYDADAIADRTRTYSCDVSGCTRVFRKNKQLKLHVCEEHTGAPPYCCSEDGCSLRFTCASKLRRHEKVHAGYQCQEEACVFKGKTWTELLKHRKEAHRRVYTCDRCERVFRDSWFLRQHQRVHSEVREVFKCPREGCGRSFTTSFNLTSHVRSFHEDLRPFACDHVGCGKTFAMKSSLQRHSVAHDPERRSVQRPRPSLSLASRLSGYRTRSRAGRTRGLEEDDDAVARPEPQEQQEQIQLVSLLQDTALLIHSLDQGDSPMAMTTS</sequence>
<evidence type="ECO:0000256" key="9">
    <source>
        <dbReference type="ARBA" id="ARBA00023125"/>
    </source>
</evidence>
<dbReference type="InterPro" id="IPR013087">
    <property type="entry name" value="Znf_C2H2_type"/>
</dbReference>
<feature type="compositionally biased region" description="Low complexity" evidence="14">
    <location>
        <begin position="296"/>
        <end position="308"/>
    </location>
</feature>
<feature type="domain" description="C2H2-type" evidence="15">
    <location>
        <begin position="203"/>
        <end position="230"/>
    </location>
</feature>
<keyword evidence="7" id="KW-0694">RNA-binding</keyword>
<keyword evidence="2" id="KW-0690">Ribosome biogenesis</keyword>
<feature type="domain" description="C2H2-type" evidence="15">
    <location>
        <begin position="232"/>
        <end position="262"/>
    </location>
</feature>
<feature type="domain" description="C2H2-type" evidence="15">
    <location>
        <begin position="116"/>
        <end position="146"/>
    </location>
</feature>
<feature type="domain" description="C2H2-type" evidence="15">
    <location>
        <begin position="16"/>
        <end position="45"/>
    </location>
</feature>
<keyword evidence="8" id="KW-0805">Transcription regulation</keyword>
<dbReference type="OrthoDB" id="2687452at2759"/>
<keyword evidence="3" id="KW-0479">Metal-binding</keyword>
<evidence type="ECO:0000256" key="8">
    <source>
        <dbReference type="ARBA" id="ARBA00023015"/>
    </source>
</evidence>
<evidence type="ECO:0000313" key="17">
    <source>
        <dbReference type="Proteomes" id="UP001148018"/>
    </source>
</evidence>
<comment type="caution">
    <text evidence="16">The sequence shown here is derived from an EMBL/GenBank/DDBJ whole genome shotgun (WGS) entry which is preliminary data.</text>
</comment>
<gene>
    <name evidence="16" type="ORF">NHX12_017572</name>
</gene>
<organism evidence="16 17">
    <name type="scientific">Muraenolepis orangiensis</name>
    <name type="common">Patagonian moray cod</name>
    <dbReference type="NCBI Taxonomy" id="630683"/>
    <lineage>
        <taxon>Eukaryota</taxon>
        <taxon>Metazoa</taxon>
        <taxon>Chordata</taxon>
        <taxon>Craniata</taxon>
        <taxon>Vertebrata</taxon>
        <taxon>Euteleostomi</taxon>
        <taxon>Actinopterygii</taxon>
        <taxon>Neopterygii</taxon>
        <taxon>Teleostei</taxon>
        <taxon>Neoteleostei</taxon>
        <taxon>Acanthomorphata</taxon>
        <taxon>Zeiogadaria</taxon>
        <taxon>Gadariae</taxon>
        <taxon>Gadiformes</taxon>
        <taxon>Muraenolepidoidei</taxon>
        <taxon>Muraenolepididae</taxon>
        <taxon>Muraenolepis</taxon>
    </lineage>
</organism>
<evidence type="ECO:0000256" key="6">
    <source>
        <dbReference type="ARBA" id="ARBA00022833"/>
    </source>
</evidence>
<reference evidence="16" key="1">
    <citation type="submission" date="2022-07" db="EMBL/GenBank/DDBJ databases">
        <title>Chromosome-level genome of Muraenolepis orangiensis.</title>
        <authorList>
            <person name="Kim J."/>
        </authorList>
    </citation>
    <scope>NUCLEOTIDE SEQUENCE</scope>
    <source>
        <strain evidence="16">KU_S4_2022</strain>
        <tissue evidence="16">Muscle</tissue>
    </source>
</reference>
<keyword evidence="9" id="KW-0238">DNA-binding</keyword>
<evidence type="ECO:0000256" key="13">
    <source>
        <dbReference type="PROSITE-ProRule" id="PRU00042"/>
    </source>
</evidence>
<dbReference type="GO" id="GO:0003677">
    <property type="term" value="F:DNA binding"/>
    <property type="evidence" value="ECO:0007669"/>
    <property type="project" value="UniProtKB-KW"/>
</dbReference>
<evidence type="ECO:0000256" key="3">
    <source>
        <dbReference type="ARBA" id="ARBA00022723"/>
    </source>
</evidence>
<comment type="subcellular location">
    <subcellularLocation>
        <location evidence="1">Nucleus</location>
    </subcellularLocation>
</comment>
<dbReference type="SUPFAM" id="SSF57667">
    <property type="entry name" value="beta-beta-alpha zinc fingers"/>
    <property type="match status" value="7"/>
</dbReference>
<dbReference type="FunFam" id="3.30.160.60:FF:001998">
    <property type="entry name" value="Transcription factor IIIA"/>
    <property type="match status" value="1"/>
</dbReference>
<dbReference type="InterPro" id="IPR051061">
    <property type="entry name" value="Zinc_finger_trans_reg"/>
</dbReference>
<dbReference type="Pfam" id="PF22110">
    <property type="entry name" value="TFIIIA_zf-C2H2"/>
    <property type="match status" value="1"/>
</dbReference>
<dbReference type="EMBL" id="JANIIK010000034">
    <property type="protein sequence ID" value="KAJ3613995.1"/>
    <property type="molecule type" value="Genomic_DNA"/>
</dbReference>
<dbReference type="GO" id="GO:0003723">
    <property type="term" value="F:RNA binding"/>
    <property type="evidence" value="ECO:0007669"/>
    <property type="project" value="UniProtKB-KW"/>
</dbReference>
<evidence type="ECO:0000256" key="14">
    <source>
        <dbReference type="SAM" id="MobiDB-lite"/>
    </source>
</evidence>
<evidence type="ECO:0000313" key="16">
    <source>
        <dbReference type="EMBL" id="KAJ3613995.1"/>
    </source>
</evidence>
<evidence type="ECO:0000259" key="15">
    <source>
        <dbReference type="PROSITE" id="PS50157"/>
    </source>
</evidence>
<dbReference type="Proteomes" id="UP001148018">
    <property type="component" value="Unassembled WGS sequence"/>
</dbReference>
<dbReference type="PROSITE" id="PS00028">
    <property type="entry name" value="ZINC_FINGER_C2H2_1"/>
    <property type="match status" value="8"/>
</dbReference>
<evidence type="ECO:0000256" key="12">
    <source>
        <dbReference type="ARBA" id="ARBA00040434"/>
    </source>
</evidence>
<feature type="domain" description="C2H2-type" evidence="15">
    <location>
        <begin position="76"/>
        <end position="106"/>
    </location>
</feature>
<evidence type="ECO:0000256" key="5">
    <source>
        <dbReference type="ARBA" id="ARBA00022771"/>
    </source>
</evidence>
<evidence type="ECO:0000256" key="2">
    <source>
        <dbReference type="ARBA" id="ARBA00022517"/>
    </source>
</evidence>
<keyword evidence="6" id="KW-0862">Zinc</keyword>
<dbReference type="SMART" id="SM00355">
    <property type="entry name" value="ZnF_C2H2"/>
    <property type="match status" value="9"/>
</dbReference>
<dbReference type="PANTHER" id="PTHR46179">
    <property type="entry name" value="ZINC FINGER PROTEIN"/>
    <property type="match status" value="1"/>
</dbReference>
<dbReference type="Pfam" id="PF00096">
    <property type="entry name" value="zf-C2H2"/>
    <property type="match status" value="4"/>
</dbReference>
<dbReference type="PANTHER" id="PTHR46179:SF1">
    <property type="entry name" value="TRANSCRIPTION FACTOR IIIA"/>
    <property type="match status" value="1"/>
</dbReference>
<dbReference type="FunFam" id="3.30.160.60:FF:000125">
    <property type="entry name" value="Putative zinc finger protein 143"/>
    <property type="match status" value="1"/>
</dbReference>
<evidence type="ECO:0000256" key="1">
    <source>
        <dbReference type="ARBA" id="ARBA00004123"/>
    </source>
</evidence>
<feature type="domain" description="C2H2-type" evidence="15">
    <location>
        <begin position="46"/>
        <end position="75"/>
    </location>
</feature>
<dbReference type="GO" id="GO:0005634">
    <property type="term" value="C:nucleus"/>
    <property type="evidence" value="ECO:0007669"/>
    <property type="project" value="UniProtKB-SubCell"/>
</dbReference>
<name>A0A9Q0EV77_9TELE</name>
<evidence type="ECO:0000256" key="4">
    <source>
        <dbReference type="ARBA" id="ARBA00022737"/>
    </source>
</evidence>
<dbReference type="AlphaFoldDB" id="A0A9Q0EV77"/>
<dbReference type="Gene3D" id="3.30.160.60">
    <property type="entry name" value="Classic Zinc Finger"/>
    <property type="match status" value="9"/>
</dbReference>
<proteinExistence type="predicted"/>
<dbReference type="FunFam" id="3.30.160.60:FF:001102">
    <property type="entry name" value="Transcription factor IIIA"/>
    <property type="match status" value="1"/>
</dbReference>
<keyword evidence="4" id="KW-0677">Repeat</keyword>
<protein>
    <recommendedName>
        <fullName evidence="12">Transcription factor IIIA</fullName>
    </recommendedName>
</protein>
<dbReference type="InterPro" id="IPR036236">
    <property type="entry name" value="Znf_C2H2_sf"/>
</dbReference>
<feature type="domain" description="C2H2-type" evidence="15">
    <location>
        <begin position="147"/>
        <end position="176"/>
    </location>
</feature>
<evidence type="ECO:0000256" key="11">
    <source>
        <dbReference type="ARBA" id="ARBA00023242"/>
    </source>
</evidence>
<evidence type="ECO:0000256" key="10">
    <source>
        <dbReference type="ARBA" id="ARBA00023163"/>
    </source>
</evidence>
<evidence type="ECO:0000256" key="7">
    <source>
        <dbReference type="ARBA" id="ARBA00022884"/>
    </source>
</evidence>
<dbReference type="InterPro" id="IPR054599">
    <property type="entry name" value="TFIIIA_Zfn-C2H2"/>
</dbReference>
<keyword evidence="11" id="KW-0539">Nucleus</keyword>
<keyword evidence="10" id="KW-0804">Transcription</keyword>
<feature type="region of interest" description="Disordered" evidence="14">
    <location>
        <begin position="281"/>
        <end position="337"/>
    </location>
</feature>
<keyword evidence="17" id="KW-1185">Reference proteome</keyword>